<feature type="compositionally biased region" description="Basic and acidic residues" evidence="1">
    <location>
        <begin position="382"/>
        <end position="391"/>
    </location>
</feature>
<dbReference type="KEGG" id="luo:HHL09_12755"/>
<dbReference type="RefSeq" id="WP_169455019.1">
    <property type="nucleotide sequence ID" value="NZ_CP051774.1"/>
</dbReference>
<dbReference type="AlphaFoldDB" id="A0A858RJG5"/>
<gene>
    <name evidence="2" type="ORF">HHL09_12755</name>
</gene>
<reference evidence="2 3" key="1">
    <citation type="submission" date="2020-04" db="EMBL/GenBank/DDBJ databases">
        <title>Luteolibacter sp. G-1-1-1 isolated from soil.</title>
        <authorList>
            <person name="Dahal R.H."/>
        </authorList>
    </citation>
    <scope>NUCLEOTIDE SEQUENCE [LARGE SCALE GENOMIC DNA]</scope>
    <source>
        <strain evidence="2 3">G-1-1-1</strain>
    </source>
</reference>
<evidence type="ECO:0000313" key="2">
    <source>
        <dbReference type="EMBL" id="QJE96618.1"/>
    </source>
</evidence>
<keyword evidence="3" id="KW-1185">Reference proteome</keyword>
<accession>A0A858RJG5</accession>
<sequence length="391" mass="42436">MTAKFIKRGSILVLVATIAGWAIYVGTKSPASTGDHGSTASQISGGAPTGGSTEGMAGRSDTKRPRPNLRKPPLTPEEAAKRLADAKLIIDIRERARVSSEIIAELCAAGHPEEAWKLIDQGLGQARSWQLEAFFKAAPLSDQELFAKFKDLNNAAEINTGLDGLCKRHAPEELVGYLSSPEFRAFSKTLEEQGMWKNGMARSLSPLLQVYLYDAGTSDLSAQKKRMETVVSAYQNKLLTPDIMVEIMKNGNLMEPADKLEAMNQIKDLGDPKNQLQIYRSQLLGELVRKNPEAAMSTALKGEGKQGILDASNAVKAWLIADADAAAAWYNHNSSSLTPAKRDAVASGYFRMAMDSGEYESASQWIGQFSDPKVRSSGQKALEARMKKAAN</sequence>
<feature type="region of interest" description="Disordered" evidence="1">
    <location>
        <begin position="31"/>
        <end position="77"/>
    </location>
</feature>
<protein>
    <submittedName>
        <fullName evidence="2">Uncharacterized protein</fullName>
    </submittedName>
</protein>
<organism evidence="2 3">
    <name type="scientific">Luteolibacter luteus</name>
    <dbReference type="NCBI Taxonomy" id="2728835"/>
    <lineage>
        <taxon>Bacteria</taxon>
        <taxon>Pseudomonadati</taxon>
        <taxon>Verrucomicrobiota</taxon>
        <taxon>Verrucomicrobiia</taxon>
        <taxon>Verrucomicrobiales</taxon>
        <taxon>Verrucomicrobiaceae</taxon>
        <taxon>Luteolibacter</taxon>
    </lineage>
</organism>
<dbReference type="EMBL" id="CP051774">
    <property type="protein sequence ID" value="QJE96618.1"/>
    <property type="molecule type" value="Genomic_DNA"/>
</dbReference>
<evidence type="ECO:0000256" key="1">
    <source>
        <dbReference type="SAM" id="MobiDB-lite"/>
    </source>
</evidence>
<proteinExistence type="predicted"/>
<feature type="region of interest" description="Disordered" evidence="1">
    <location>
        <begin position="370"/>
        <end position="391"/>
    </location>
</feature>
<dbReference type="Proteomes" id="UP000501812">
    <property type="component" value="Chromosome"/>
</dbReference>
<evidence type="ECO:0000313" key="3">
    <source>
        <dbReference type="Proteomes" id="UP000501812"/>
    </source>
</evidence>
<feature type="compositionally biased region" description="Polar residues" evidence="1">
    <location>
        <begin position="31"/>
        <end position="44"/>
    </location>
</feature>
<name>A0A858RJG5_9BACT</name>